<feature type="compositionally biased region" description="Polar residues" evidence="2">
    <location>
        <begin position="747"/>
        <end position="756"/>
    </location>
</feature>
<reference evidence="3 4" key="1">
    <citation type="journal article" date="2024" name="Science">
        <title>Giant polyketide synthase enzymes in the biosynthesis of giant marine polyether toxins.</title>
        <authorList>
            <person name="Fallon T.R."/>
            <person name="Shende V.V."/>
            <person name="Wierzbicki I.H."/>
            <person name="Pendleton A.L."/>
            <person name="Watervoot N.F."/>
            <person name="Auber R.P."/>
            <person name="Gonzalez D.J."/>
            <person name="Wisecaver J.H."/>
            <person name="Moore B.S."/>
        </authorList>
    </citation>
    <scope>NUCLEOTIDE SEQUENCE [LARGE SCALE GENOMIC DNA]</scope>
    <source>
        <strain evidence="3 4">12B1</strain>
    </source>
</reference>
<dbReference type="AlphaFoldDB" id="A0AB34ITI0"/>
<feature type="region of interest" description="Disordered" evidence="2">
    <location>
        <begin position="578"/>
        <end position="663"/>
    </location>
</feature>
<keyword evidence="1" id="KW-0175">Coiled coil</keyword>
<evidence type="ECO:0000313" key="4">
    <source>
        <dbReference type="Proteomes" id="UP001515480"/>
    </source>
</evidence>
<comment type="caution">
    <text evidence="3">The sequence shown here is derived from an EMBL/GenBank/DDBJ whole genome shotgun (WGS) entry which is preliminary data.</text>
</comment>
<sequence length="756" mass="80653">MATHASFSQALESSLGSVVHTLADALTQQGAMLDRIREREQRSEERWAALEERLAAVEATTQTVSIALGISTEAANDFVTKMNSLGTAVELQELVPKFQAEMEKSTGLLEEQRMEIEALKLEIVGLTELVCVPDEELEEAEEQDAVASDEAAIQKTTRILGDWGGKTSPTRAVETVNQASESKTVSKVGRKAGAAGKEGSFRALGDTSAGRGSAESLHEGDRVSPLAKNTATGSSAGSLKDDQTESLTKKTSKLGGQTTTSGSGEPLVDTPKVSKRVSSWVYDREGQAVAKRTSKLQQLEKSHDRMLRELGAALKRVEKTTGGLASDVKALRQNEVVQTRQAESMKLLEERLDLLNTDVQRRVPRDEFDAAGAKVGERLGELQNCKVDRQEMSAVADALRAMRSTLVAGGGAFTGARAELLEAVQASQQQNQTQILSLQTHVRTLLRKAEQDREVAAPAVDGEMLAALKAEVQEALVEVQQQINRMHERKADAEKVELALEQKADRKTVAYKADRSFCEALLSRFSVEVGRQLGDMERSQQSIQESLSNSIQTLLASASEAAIENVSDVAIPGQIGLGCHSGRTTQPASAGDSPGREGLSVVPPWSPSGASARGGSATPWSPSGASARGGSATSTRTGLVELRQPPTVHAPRSTSGSTSPKGVLPTYLFSTNEGPPNDVEKRIYAFQPRRQVVLTPGEETLIARRPHSSSGRLRVANNGMAGSKSASGLLARTPSRPPTASLPGCGDSSTMRPLRA</sequence>
<dbReference type="Proteomes" id="UP001515480">
    <property type="component" value="Unassembled WGS sequence"/>
</dbReference>
<evidence type="ECO:0000256" key="1">
    <source>
        <dbReference type="SAM" id="Coils"/>
    </source>
</evidence>
<evidence type="ECO:0000256" key="2">
    <source>
        <dbReference type="SAM" id="MobiDB-lite"/>
    </source>
</evidence>
<evidence type="ECO:0008006" key="5">
    <source>
        <dbReference type="Google" id="ProtNLM"/>
    </source>
</evidence>
<protein>
    <recommendedName>
        <fullName evidence="5">Cilia- and flagella-associated protein 157</fullName>
    </recommendedName>
</protein>
<feature type="coiled-coil region" evidence="1">
    <location>
        <begin position="102"/>
        <end position="129"/>
    </location>
</feature>
<name>A0AB34ITI0_PRYPA</name>
<keyword evidence="4" id="KW-1185">Reference proteome</keyword>
<accession>A0AB34ITI0</accession>
<feature type="region of interest" description="Disordered" evidence="2">
    <location>
        <begin position="162"/>
        <end position="272"/>
    </location>
</feature>
<feature type="compositionally biased region" description="Polar residues" evidence="2">
    <location>
        <begin position="167"/>
        <end position="185"/>
    </location>
</feature>
<feature type="compositionally biased region" description="Polar residues" evidence="2">
    <location>
        <begin position="227"/>
        <end position="237"/>
    </location>
</feature>
<dbReference type="EMBL" id="JBGBPQ010000018">
    <property type="protein sequence ID" value="KAL1507205.1"/>
    <property type="molecule type" value="Genomic_DNA"/>
</dbReference>
<feature type="coiled-coil region" evidence="1">
    <location>
        <begin position="465"/>
        <end position="496"/>
    </location>
</feature>
<proteinExistence type="predicted"/>
<gene>
    <name evidence="3" type="ORF">AB1Y20_008055</name>
</gene>
<organism evidence="3 4">
    <name type="scientific">Prymnesium parvum</name>
    <name type="common">Toxic golden alga</name>
    <dbReference type="NCBI Taxonomy" id="97485"/>
    <lineage>
        <taxon>Eukaryota</taxon>
        <taxon>Haptista</taxon>
        <taxon>Haptophyta</taxon>
        <taxon>Prymnesiophyceae</taxon>
        <taxon>Prymnesiales</taxon>
        <taxon>Prymnesiaceae</taxon>
        <taxon>Prymnesium</taxon>
    </lineage>
</organism>
<feature type="compositionally biased region" description="Low complexity" evidence="2">
    <location>
        <begin position="607"/>
        <end position="638"/>
    </location>
</feature>
<feature type="region of interest" description="Disordered" evidence="2">
    <location>
        <begin position="706"/>
        <end position="756"/>
    </location>
</feature>
<evidence type="ECO:0000313" key="3">
    <source>
        <dbReference type="EMBL" id="KAL1507205.1"/>
    </source>
</evidence>
<feature type="compositionally biased region" description="Polar residues" evidence="2">
    <location>
        <begin position="254"/>
        <end position="263"/>
    </location>
</feature>